<organism evidence="1 2">
    <name type="scientific">Dissostichus eleginoides</name>
    <name type="common">Patagonian toothfish</name>
    <name type="synonym">Dissostichus amissus</name>
    <dbReference type="NCBI Taxonomy" id="100907"/>
    <lineage>
        <taxon>Eukaryota</taxon>
        <taxon>Metazoa</taxon>
        <taxon>Chordata</taxon>
        <taxon>Craniata</taxon>
        <taxon>Vertebrata</taxon>
        <taxon>Euteleostomi</taxon>
        <taxon>Actinopterygii</taxon>
        <taxon>Neopterygii</taxon>
        <taxon>Teleostei</taxon>
        <taxon>Neoteleostei</taxon>
        <taxon>Acanthomorphata</taxon>
        <taxon>Eupercaria</taxon>
        <taxon>Perciformes</taxon>
        <taxon>Notothenioidei</taxon>
        <taxon>Nototheniidae</taxon>
        <taxon>Dissostichus</taxon>
    </lineage>
</organism>
<protein>
    <submittedName>
        <fullName evidence="1">50S ribosomal protein L9</fullName>
    </submittedName>
</protein>
<reference evidence="1" key="1">
    <citation type="submission" date="2023-04" db="EMBL/GenBank/DDBJ databases">
        <title>Chromosome-level genome of Chaenocephalus aceratus.</title>
        <authorList>
            <person name="Park H."/>
        </authorList>
    </citation>
    <scope>NUCLEOTIDE SEQUENCE</scope>
    <source>
        <strain evidence="1">DE</strain>
        <tissue evidence="1">Muscle</tissue>
    </source>
</reference>
<keyword evidence="1" id="KW-0687">Ribonucleoprotein</keyword>
<dbReference type="Proteomes" id="UP001228049">
    <property type="component" value="Unassembled WGS sequence"/>
</dbReference>
<evidence type="ECO:0000313" key="2">
    <source>
        <dbReference type="Proteomes" id="UP001228049"/>
    </source>
</evidence>
<dbReference type="AlphaFoldDB" id="A0AAD9F2V5"/>
<name>A0AAD9F2V5_DISEL</name>
<accession>A0AAD9F2V5</accession>
<evidence type="ECO:0000313" key="1">
    <source>
        <dbReference type="EMBL" id="KAK1886762.1"/>
    </source>
</evidence>
<gene>
    <name evidence="1" type="ORF">KUDE01_030477</name>
</gene>
<feature type="non-terminal residue" evidence="1">
    <location>
        <position position="1"/>
    </location>
</feature>
<sequence>MPDARVLSRPVGKMGLIVLYAHMDECFLQELDMELMGKRRKINPGVSSSAHISPCNGRTSSETLGDGHSLSVFRTGTDPCITVEPYTEHLPIQRGSGSSLSPPLGGADLDRAAEGKATHGISMKDDHAVPSSHPGGRHLCTLAYPPAKVQDGPSSDVSLLHMPWKKSASPVSERLDGPAALPAFECQRASRSCHGPLPHGGNFPLSPHRYPQGTCTAQTIT</sequence>
<dbReference type="EMBL" id="JASDAP010000020">
    <property type="protein sequence ID" value="KAK1886762.1"/>
    <property type="molecule type" value="Genomic_DNA"/>
</dbReference>
<dbReference type="GO" id="GO:0005840">
    <property type="term" value="C:ribosome"/>
    <property type="evidence" value="ECO:0007669"/>
    <property type="project" value="UniProtKB-KW"/>
</dbReference>
<comment type="caution">
    <text evidence="1">The sequence shown here is derived from an EMBL/GenBank/DDBJ whole genome shotgun (WGS) entry which is preliminary data.</text>
</comment>
<keyword evidence="1" id="KW-0689">Ribosomal protein</keyword>
<keyword evidence="2" id="KW-1185">Reference proteome</keyword>
<proteinExistence type="predicted"/>